<name>A0A0C9THB8_PAXIN</name>
<dbReference type="AlphaFoldDB" id="A0A0C9THB8"/>
<keyword evidence="3" id="KW-1185">Reference proteome</keyword>
<dbReference type="Proteomes" id="UP000053647">
    <property type="component" value="Unassembled WGS sequence"/>
</dbReference>
<dbReference type="EMBL" id="KN820211">
    <property type="protein sequence ID" value="KIJ06681.1"/>
    <property type="molecule type" value="Genomic_DNA"/>
</dbReference>
<evidence type="ECO:0000256" key="1">
    <source>
        <dbReference type="SAM" id="MobiDB-lite"/>
    </source>
</evidence>
<protein>
    <submittedName>
        <fullName evidence="2">Uncharacterized protein</fullName>
    </submittedName>
</protein>
<organism evidence="2 3">
    <name type="scientific">Paxillus involutus ATCC 200175</name>
    <dbReference type="NCBI Taxonomy" id="664439"/>
    <lineage>
        <taxon>Eukaryota</taxon>
        <taxon>Fungi</taxon>
        <taxon>Dikarya</taxon>
        <taxon>Basidiomycota</taxon>
        <taxon>Agaricomycotina</taxon>
        <taxon>Agaricomycetes</taxon>
        <taxon>Agaricomycetidae</taxon>
        <taxon>Boletales</taxon>
        <taxon>Paxilineae</taxon>
        <taxon>Paxillaceae</taxon>
        <taxon>Paxillus</taxon>
    </lineage>
</organism>
<reference evidence="3" key="2">
    <citation type="submission" date="2015-01" db="EMBL/GenBank/DDBJ databases">
        <title>Evolutionary Origins and Diversification of the Mycorrhizal Mutualists.</title>
        <authorList>
            <consortium name="DOE Joint Genome Institute"/>
            <consortium name="Mycorrhizal Genomics Consortium"/>
            <person name="Kohler A."/>
            <person name="Kuo A."/>
            <person name="Nagy L.G."/>
            <person name="Floudas D."/>
            <person name="Copeland A."/>
            <person name="Barry K.W."/>
            <person name="Cichocki N."/>
            <person name="Veneault-Fourrey C."/>
            <person name="LaButti K."/>
            <person name="Lindquist E.A."/>
            <person name="Lipzen A."/>
            <person name="Lundell T."/>
            <person name="Morin E."/>
            <person name="Murat C."/>
            <person name="Riley R."/>
            <person name="Ohm R."/>
            <person name="Sun H."/>
            <person name="Tunlid A."/>
            <person name="Henrissat B."/>
            <person name="Grigoriev I.V."/>
            <person name="Hibbett D.S."/>
            <person name="Martin F."/>
        </authorList>
    </citation>
    <scope>NUCLEOTIDE SEQUENCE [LARGE SCALE GENOMIC DNA]</scope>
    <source>
        <strain evidence="3">ATCC 200175</strain>
    </source>
</reference>
<dbReference type="OrthoDB" id="2684683at2759"/>
<feature type="region of interest" description="Disordered" evidence="1">
    <location>
        <begin position="24"/>
        <end position="103"/>
    </location>
</feature>
<accession>A0A0C9THB8</accession>
<gene>
    <name evidence="2" type="ORF">PAXINDRAFT_20122</name>
</gene>
<evidence type="ECO:0000313" key="2">
    <source>
        <dbReference type="EMBL" id="KIJ06681.1"/>
    </source>
</evidence>
<dbReference type="HOGENOM" id="CLU_148819_0_0_1"/>
<proteinExistence type="predicted"/>
<sequence>MRIKLERELGINISDMEWALFKDDADVDDTPATPEGNDSREPLTQEPSIDPSLRDNSLGPLADNTAGSDTDADGIPDPENPSGDADELDETDSGFGLVSGKPMRFNSSKFWNYVDYMLNLLHESMHKDATSKEDYEKAISR</sequence>
<evidence type="ECO:0000313" key="3">
    <source>
        <dbReference type="Proteomes" id="UP000053647"/>
    </source>
</evidence>
<reference evidence="2 3" key="1">
    <citation type="submission" date="2014-06" db="EMBL/GenBank/DDBJ databases">
        <authorList>
            <consortium name="DOE Joint Genome Institute"/>
            <person name="Kuo A."/>
            <person name="Kohler A."/>
            <person name="Nagy L.G."/>
            <person name="Floudas D."/>
            <person name="Copeland A."/>
            <person name="Barry K.W."/>
            <person name="Cichocki N."/>
            <person name="Veneault-Fourrey C."/>
            <person name="LaButti K."/>
            <person name="Lindquist E.A."/>
            <person name="Lipzen A."/>
            <person name="Lundell T."/>
            <person name="Morin E."/>
            <person name="Murat C."/>
            <person name="Sun H."/>
            <person name="Tunlid A."/>
            <person name="Henrissat B."/>
            <person name="Grigoriev I.V."/>
            <person name="Hibbett D.S."/>
            <person name="Martin F."/>
            <person name="Nordberg H.P."/>
            <person name="Cantor M.N."/>
            <person name="Hua S.X."/>
        </authorList>
    </citation>
    <scope>NUCLEOTIDE SEQUENCE [LARGE SCALE GENOMIC DNA]</scope>
    <source>
        <strain evidence="2 3">ATCC 200175</strain>
    </source>
</reference>